<organism evidence="1 2">
    <name type="scientific">Chlorella sorokiniana</name>
    <name type="common">Freshwater green alga</name>
    <dbReference type="NCBI Taxonomy" id="3076"/>
    <lineage>
        <taxon>Eukaryota</taxon>
        <taxon>Viridiplantae</taxon>
        <taxon>Chlorophyta</taxon>
        <taxon>core chlorophytes</taxon>
        <taxon>Trebouxiophyceae</taxon>
        <taxon>Chlorellales</taxon>
        <taxon>Chlorellaceae</taxon>
        <taxon>Chlorella clade</taxon>
        <taxon>Chlorella</taxon>
    </lineage>
</organism>
<comment type="caution">
    <text evidence="1">The sequence shown here is derived from an EMBL/GenBank/DDBJ whole genome shotgun (WGS) entry which is preliminary data.</text>
</comment>
<reference evidence="1 2" key="1">
    <citation type="journal article" date="2018" name="Plant J.">
        <title>Genome sequences of Chlorella sorokiniana UTEX 1602 and Micractinium conductrix SAG 241.80: implications to maltose excretion by a green alga.</title>
        <authorList>
            <person name="Arriola M.B."/>
            <person name="Velmurugan N."/>
            <person name="Zhang Y."/>
            <person name="Plunkett M.H."/>
            <person name="Hondzo H."/>
            <person name="Barney B.M."/>
        </authorList>
    </citation>
    <scope>NUCLEOTIDE SEQUENCE [LARGE SCALE GENOMIC DNA]</scope>
    <source>
        <strain evidence="2">UTEX 1602</strain>
    </source>
</reference>
<evidence type="ECO:0000313" key="2">
    <source>
        <dbReference type="Proteomes" id="UP000239899"/>
    </source>
</evidence>
<name>A0A2P6TEJ9_CHLSO</name>
<evidence type="ECO:0000313" key="1">
    <source>
        <dbReference type="EMBL" id="PRW21052.1"/>
    </source>
</evidence>
<dbReference type="Proteomes" id="UP000239899">
    <property type="component" value="Unassembled WGS sequence"/>
</dbReference>
<gene>
    <name evidence="1" type="ORF">C2E21_8477</name>
</gene>
<protein>
    <submittedName>
        <fullName evidence="1">Uncharacterized protein</fullName>
    </submittedName>
</protein>
<dbReference type="AlphaFoldDB" id="A0A2P6TEJ9"/>
<accession>A0A2P6TEJ9</accession>
<dbReference type="EMBL" id="LHPG02000020">
    <property type="protein sequence ID" value="PRW21052.1"/>
    <property type="molecule type" value="Genomic_DNA"/>
</dbReference>
<proteinExistence type="predicted"/>
<keyword evidence="2" id="KW-1185">Reference proteome</keyword>
<sequence>MLAGDTIDCIAAADVEAALAAGNLGRVLQAVTLGSSSWADEANRGSLVKECTADGECVCGRPEECPLRSNAALAQRALGELARRAAAGQLQLARGTVGAMQLLALLREALRWRQHAAADAFVALAAGPGAPQLPLAWWRNLLVIALRSSVPQQLPALRGTVALLNEAAAREGQPALPPAPGCRSLSALDAAFPHRRQHAAAPFAAIAEILSSASGIAEHVRIEDLYRACDHDCLPALLRLGPPPSPATSPLAWDKVLQWGKCSLHMRMHAIEARGSSPPADWALPLYVRFADALDALINAGHRPLVQWGVQLRALHTPAQRLAAYNAMLTTCSQPLQTLDWLIALAASGLEWSPASHSCWPPAVHAAVAAAFGPGICPPALELSAATAAAAAAAAAGAAGETAGGAANAAPADVHTTGQPPVGVRELPAEVQERIAAMIVRPISRWLPLPGGTLGETRVPSF</sequence>